<proteinExistence type="predicted"/>
<keyword evidence="3" id="KW-1185">Reference proteome</keyword>
<sequence>MGGSIPKETFLSINFMAVTVSRRGIGLSVVWYHSLTMWCYRFGKRNLSASSTNSRFIFSLFIYTSCPCPTDKRFSCFVSHTQLTNSCQFSLPFFFFFFILALDLQILHR</sequence>
<dbReference type="AlphaFoldDB" id="A0AAN9S1S9"/>
<evidence type="ECO:0000313" key="3">
    <source>
        <dbReference type="Proteomes" id="UP001386955"/>
    </source>
</evidence>
<evidence type="ECO:0000313" key="2">
    <source>
        <dbReference type="EMBL" id="KAK7387745.1"/>
    </source>
</evidence>
<accession>A0AAN9S1S9</accession>
<gene>
    <name evidence="2" type="ORF">VNO78_22537</name>
</gene>
<keyword evidence="1" id="KW-1133">Transmembrane helix</keyword>
<feature type="transmembrane region" description="Helical" evidence="1">
    <location>
        <begin position="89"/>
        <end position="107"/>
    </location>
</feature>
<dbReference type="EMBL" id="JAYMYS010000006">
    <property type="protein sequence ID" value="KAK7387745.1"/>
    <property type="molecule type" value="Genomic_DNA"/>
</dbReference>
<keyword evidence="1" id="KW-0812">Transmembrane</keyword>
<comment type="caution">
    <text evidence="2">The sequence shown here is derived from an EMBL/GenBank/DDBJ whole genome shotgun (WGS) entry which is preliminary data.</text>
</comment>
<name>A0AAN9S1S9_PSOTE</name>
<protein>
    <submittedName>
        <fullName evidence="2">Uncharacterized protein</fullName>
    </submittedName>
</protein>
<dbReference type="Proteomes" id="UP001386955">
    <property type="component" value="Unassembled WGS sequence"/>
</dbReference>
<keyword evidence="1" id="KW-0472">Membrane</keyword>
<organism evidence="2 3">
    <name type="scientific">Psophocarpus tetragonolobus</name>
    <name type="common">Winged bean</name>
    <name type="synonym">Dolichos tetragonolobus</name>
    <dbReference type="NCBI Taxonomy" id="3891"/>
    <lineage>
        <taxon>Eukaryota</taxon>
        <taxon>Viridiplantae</taxon>
        <taxon>Streptophyta</taxon>
        <taxon>Embryophyta</taxon>
        <taxon>Tracheophyta</taxon>
        <taxon>Spermatophyta</taxon>
        <taxon>Magnoliopsida</taxon>
        <taxon>eudicotyledons</taxon>
        <taxon>Gunneridae</taxon>
        <taxon>Pentapetalae</taxon>
        <taxon>rosids</taxon>
        <taxon>fabids</taxon>
        <taxon>Fabales</taxon>
        <taxon>Fabaceae</taxon>
        <taxon>Papilionoideae</taxon>
        <taxon>50 kb inversion clade</taxon>
        <taxon>NPAAA clade</taxon>
        <taxon>indigoferoid/millettioid clade</taxon>
        <taxon>Phaseoleae</taxon>
        <taxon>Psophocarpus</taxon>
    </lineage>
</organism>
<evidence type="ECO:0000256" key="1">
    <source>
        <dbReference type="SAM" id="Phobius"/>
    </source>
</evidence>
<reference evidence="2 3" key="1">
    <citation type="submission" date="2024-01" db="EMBL/GenBank/DDBJ databases">
        <title>The genomes of 5 underutilized Papilionoideae crops provide insights into root nodulation and disease resistanc.</title>
        <authorList>
            <person name="Jiang F."/>
        </authorList>
    </citation>
    <scope>NUCLEOTIDE SEQUENCE [LARGE SCALE GENOMIC DNA]</scope>
    <source>
        <strain evidence="2">DUOXIRENSHENG_FW03</strain>
        <tissue evidence="2">Leaves</tissue>
    </source>
</reference>